<gene>
    <name evidence="1" type="ORF">MYP_4677</name>
</gene>
<reference evidence="1 2" key="1">
    <citation type="submission" date="2014-09" db="EMBL/GenBank/DDBJ databases">
        <title>Sporocytophaga myxococcoides PG-01 genome sequencing.</title>
        <authorList>
            <person name="Liu L."/>
            <person name="Gao P.J."/>
            <person name="Chen G.J."/>
            <person name="Wang L.S."/>
        </authorList>
    </citation>
    <scope>NUCLEOTIDE SEQUENCE [LARGE SCALE GENOMIC DNA]</scope>
    <source>
        <strain evidence="1 2">PG-01</strain>
    </source>
</reference>
<protein>
    <submittedName>
        <fullName evidence="1">Uncharacterized protein</fullName>
    </submittedName>
</protein>
<proteinExistence type="predicted"/>
<sequence>MLVSTKRGFKLKYFLRKPIPNSSFILVNYLFEDNTGFFIHGEKLVENKSSLGRMINNVLQDINILI</sequence>
<name>A0A098LM76_9BACT</name>
<evidence type="ECO:0000313" key="2">
    <source>
        <dbReference type="Proteomes" id="UP000030185"/>
    </source>
</evidence>
<accession>A0A098LM76</accession>
<evidence type="ECO:0000313" key="1">
    <source>
        <dbReference type="EMBL" id="GAL87447.1"/>
    </source>
</evidence>
<dbReference type="AlphaFoldDB" id="A0A098LM76"/>
<dbReference type="STRING" id="153721.MYP_4677"/>
<dbReference type="Proteomes" id="UP000030185">
    <property type="component" value="Unassembled WGS sequence"/>
</dbReference>
<comment type="caution">
    <text evidence="1">The sequence shown here is derived from an EMBL/GenBank/DDBJ whole genome shotgun (WGS) entry which is preliminary data.</text>
</comment>
<keyword evidence="2" id="KW-1185">Reference proteome</keyword>
<dbReference type="EMBL" id="BBLT01000013">
    <property type="protein sequence ID" value="GAL87447.1"/>
    <property type="molecule type" value="Genomic_DNA"/>
</dbReference>
<organism evidence="1 2">
    <name type="scientific">Sporocytophaga myxococcoides</name>
    <dbReference type="NCBI Taxonomy" id="153721"/>
    <lineage>
        <taxon>Bacteria</taxon>
        <taxon>Pseudomonadati</taxon>
        <taxon>Bacteroidota</taxon>
        <taxon>Cytophagia</taxon>
        <taxon>Cytophagales</taxon>
        <taxon>Cytophagaceae</taxon>
        <taxon>Sporocytophaga</taxon>
    </lineage>
</organism>